<evidence type="ECO:0000256" key="1">
    <source>
        <dbReference type="ARBA" id="ARBA00007118"/>
    </source>
</evidence>
<dbReference type="PANTHER" id="PTHR43673">
    <property type="entry name" value="NAD(P)H NITROREDUCTASE YDGI-RELATED"/>
    <property type="match status" value="1"/>
</dbReference>
<feature type="domain" description="Nitroreductase" evidence="3">
    <location>
        <begin position="205"/>
        <end position="253"/>
    </location>
</feature>
<dbReference type="STRING" id="93684.SAMN05421853_105225"/>
<gene>
    <name evidence="4" type="ORF">SAMN05421853_105225</name>
</gene>
<dbReference type="Gene3D" id="3.40.109.10">
    <property type="entry name" value="NADH Oxidase"/>
    <property type="match status" value="1"/>
</dbReference>
<reference evidence="5" key="1">
    <citation type="submission" date="2016-10" db="EMBL/GenBank/DDBJ databases">
        <authorList>
            <person name="Varghese N."/>
            <person name="Submissions S."/>
        </authorList>
    </citation>
    <scope>NUCLEOTIDE SEQUENCE [LARGE SCALE GENOMIC DNA]</scope>
    <source>
        <strain evidence="5">JCM 10271</strain>
    </source>
</reference>
<accession>A0A1I5YFU4</accession>
<dbReference type="RefSeq" id="WP_093011030.1">
    <property type="nucleotide sequence ID" value="NZ_FOXV01000005.1"/>
</dbReference>
<name>A0A1I5YFU4_9RHOB</name>
<dbReference type="CDD" id="cd02062">
    <property type="entry name" value="Nitro_FMN_reductase"/>
    <property type="match status" value="1"/>
</dbReference>
<dbReference type="InterPro" id="IPR000415">
    <property type="entry name" value="Nitroreductase-like"/>
</dbReference>
<evidence type="ECO:0000313" key="5">
    <source>
        <dbReference type="Proteomes" id="UP000243106"/>
    </source>
</evidence>
<keyword evidence="2" id="KW-0560">Oxidoreductase</keyword>
<dbReference type="InterPro" id="IPR029479">
    <property type="entry name" value="Nitroreductase"/>
</dbReference>
<organism evidence="4 5">
    <name type="scientific">Roseivivax halotolerans</name>
    <dbReference type="NCBI Taxonomy" id="93684"/>
    <lineage>
        <taxon>Bacteria</taxon>
        <taxon>Pseudomonadati</taxon>
        <taxon>Pseudomonadota</taxon>
        <taxon>Alphaproteobacteria</taxon>
        <taxon>Rhodobacterales</taxon>
        <taxon>Roseobacteraceae</taxon>
        <taxon>Roseivivax</taxon>
    </lineage>
</organism>
<comment type="similarity">
    <text evidence="1">Belongs to the nitroreductase family.</text>
</comment>
<dbReference type="GO" id="GO:0016491">
    <property type="term" value="F:oxidoreductase activity"/>
    <property type="evidence" value="ECO:0007669"/>
    <property type="project" value="UniProtKB-KW"/>
</dbReference>
<dbReference type="Pfam" id="PF00881">
    <property type="entry name" value="Nitroreductase"/>
    <property type="match status" value="2"/>
</dbReference>
<sequence length="381" mass="43203">MKTLAKTFLPDTQVDRLRDARLLLRESKAARIVTSAQTGALRFASLTKSFASVYYSLLSGQFRREERAVLAGLAKYHAELQDDDANVFLMRRNVHRLEKGLLMRPRRPVFAKDYILETVNVYRKIVSEPARSQESSAESLRWGYDVLSEYFAVTAADPVIDHARDVFEKCPPAPGAGSNVKRIPYQRALEEQPVTYEQLEQLSLKRRSVRWFEQKPVPRDLLDKAFHIANLSPSACNRQPFRFLVFDDPEMVQEVASLPGGTIGWKHNIPAMVVVLGSLDAFYSEKDRHVIYIDGSLASMSFSYALETLGLSSCICNWPDIEAHEARAQKVLGLQPYERPIFFMAVGYPDPDAMVAYSQKRPLDVMRQYNTEIASSERASA</sequence>
<feature type="domain" description="Nitroreductase" evidence="3">
    <location>
        <begin position="266"/>
        <end position="348"/>
    </location>
</feature>
<proteinExistence type="inferred from homology"/>
<dbReference type="SUPFAM" id="SSF55469">
    <property type="entry name" value="FMN-dependent nitroreductase-like"/>
    <property type="match status" value="1"/>
</dbReference>
<keyword evidence="5" id="KW-1185">Reference proteome</keyword>
<evidence type="ECO:0000313" key="4">
    <source>
        <dbReference type="EMBL" id="SFQ42980.1"/>
    </source>
</evidence>
<evidence type="ECO:0000256" key="2">
    <source>
        <dbReference type="ARBA" id="ARBA00023002"/>
    </source>
</evidence>
<dbReference type="AlphaFoldDB" id="A0A1I5YFU4"/>
<dbReference type="EMBL" id="FOXV01000005">
    <property type="protein sequence ID" value="SFQ42980.1"/>
    <property type="molecule type" value="Genomic_DNA"/>
</dbReference>
<dbReference type="Proteomes" id="UP000243106">
    <property type="component" value="Unassembled WGS sequence"/>
</dbReference>
<protein>
    <submittedName>
        <fullName evidence="4">Nitroreductase</fullName>
    </submittedName>
</protein>
<evidence type="ECO:0000259" key="3">
    <source>
        <dbReference type="Pfam" id="PF00881"/>
    </source>
</evidence>
<dbReference type="PANTHER" id="PTHR43673:SF10">
    <property type="entry name" value="NADH DEHYDROGENASE_NAD(P)H NITROREDUCTASE XCC3605-RELATED"/>
    <property type="match status" value="1"/>
</dbReference>